<evidence type="ECO:0000256" key="5">
    <source>
        <dbReference type="ARBA" id="ARBA00022617"/>
    </source>
</evidence>
<evidence type="ECO:0000313" key="15">
    <source>
        <dbReference type="EMBL" id="MFA0811702.1"/>
    </source>
</evidence>
<evidence type="ECO:0000256" key="6">
    <source>
        <dbReference type="ARBA" id="ARBA00022692"/>
    </source>
</evidence>
<evidence type="ECO:0000256" key="3">
    <source>
        <dbReference type="ARBA" id="ARBA00022448"/>
    </source>
</evidence>
<name>A0ABV4P082_9GAMM</name>
<comment type="cofactor">
    <cofactor evidence="1">
        <name>heme b</name>
        <dbReference type="ChEBI" id="CHEBI:60344"/>
    </cofactor>
</comment>
<dbReference type="EMBL" id="JBGMEK010000025">
    <property type="protein sequence ID" value="MFA0811702.1"/>
    <property type="molecule type" value="Genomic_DNA"/>
</dbReference>
<dbReference type="SUPFAM" id="SSF81342">
    <property type="entry name" value="Transmembrane di-heme cytochromes"/>
    <property type="match status" value="1"/>
</dbReference>
<keyword evidence="9 13" id="KW-1133">Transmembrane helix</keyword>
<proteinExistence type="inferred from homology"/>
<keyword evidence="4" id="KW-1003">Cell membrane</keyword>
<organism evidence="15 16">
    <name type="scientific">Microbulbifer epialgicus</name>
    <dbReference type="NCBI Taxonomy" id="393907"/>
    <lineage>
        <taxon>Bacteria</taxon>
        <taxon>Pseudomonadati</taxon>
        <taxon>Pseudomonadota</taxon>
        <taxon>Gammaproteobacteria</taxon>
        <taxon>Cellvibrionales</taxon>
        <taxon>Microbulbiferaceae</taxon>
        <taxon>Microbulbifer</taxon>
    </lineage>
</organism>
<evidence type="ECO:0000256" key="4">
    <source>
        <dbReference type="ARBA" id="ARBA00022475"/>
    </source>
</evidence>
<feature type="transmembrane region" description="Helical" evidence="13">
    <location>
        <begin position="55"/>
        <end position="75"/>
    </location>
</feature>
<dbReference type="PANTHER" id="PTHR30529">
    <property type="entry name" value="CYTOCHROME B561"/>
    <property type="match status" value="1"/>
</dbReference>
<evidence type="ECO:0000256" key="7">
    <source>
        <dbReference type="ARBA" id="ARBA00022723"/>
    </source>
</evidence>
<dbReference type="RefSeq" id="WP_371839299.1">
    <property type="nucleotide sequence ID" value="NZ_JBGMEK010000025.1"/>
</dbReference>
<gene>
    <name evidence="15" type="ORF">ACCI49_12295</name>
</gene>
<evidence type="ECO:0000256" key="1">
    <source>
        <dbReference type="ARBA" id="ARBA00001970"/>
    </source>
</evidence>
<keyword evidence="5" id="KW-0349">Heme</keyword>
<dbReference type="InterPro" id="IPR016174">
    <property type="entry name" value="Di-haem_cyt_TM"/>
</dbReference>
<comment type="similarity">
    <text evidence="12">Belongs to the cytochrome b561 family.</text>
</comment>
<keyword evidence="3" id="KW-0813">Transport</keyword>
<dbReference type="Gene3D" id="1.20.950.20">
    <property type="entry name" value="Transmembrane di-heme cytochromes, Chain C"/>
    <property type="match status" value="1"/>
</dbReference>
<evidence type="ECO:0000256" key="12">
    <source>
        <dbReference type="ARBA" id="ARBA00037975"/>
    </source>
</evidence>
<accession>A0ABV4P082</accession>
<evidence type="ECO:0000259" key="14">
    <source>
        <dbReference type="Pfam" id="PF01292"/>
    </source>
</evidence>
<evidence type="ECO:0000256" key="10">
    <source>
        <dbReference type="ARBA" id="ARBA00023004"/>
    </source>
</evidence>
<keyword evidence="11 13" id="KW-0472">Membrane</keyword>
<feature type="transmembrane region" description="Helical" evidence="13">
    <location>
        <begin position="147"/>
        <end position="164"/>
    </location>
</feature>
<evidence type="ECO:0000256" key="13">
    <source>
        <dbReference type="SAM" id="Phobius"/>
    </source>
</evidence>
<comment type="subcellular location">
    <subcellularLocation>
        <location evidence="2">Cell membrane</location>
        <topology evidence="2">Multi-pass membrane protein</topology>
    </subcellularLocation>
</comment>
<keyword evidence="16" id="KW-1185">Reference proteome</keyword>
<keyword evidence="6 13" id="KW-0812">Transmembrane</keyword>
<comment type="caution">
    <text evidence="15">The sequence shown here is derived from an EMBL/GenBank/DDBJ whole genome shotgun (WGS) entry which is preliminary data.</text>
</comment>
<keyword evidence="8" id="KW-0249">Electron transport</keyword>
<sequence length="203" mass="22993">MQARNNQTRYGWVAIALHWLMAPAIIGLFALGWWMRQLSYYDPWYQQAPNIHKSIGILLLILLAVRLLWRLVNIAPRAEPSTPRWQMLAATTTHSLIYILLLAIMLSGYLISTADGQAITVFSWFSVPATIQNLPNQEDISGSFHEILAWTLMALITIHALAALKHHFINRDSTLLKILGVPDKSLRSEESPPITTTKKEKTI</sequence>
<dbReference type="PANTHER" id="PTHR30529:SF1">
    <property type="entry name" value="CYTOCHROME B561 HOMOLOG 2"/>
    <property type="match status" value="1"/>
</dbReference>
<feature type="transmembrane region" description="Helical" evidence="13">
    <location>
        <begin position="96"/>
        <end position="127"/>
    </location>
</feature>
<keyword evidence="10" id="KW-0408">Iron</keyword>
<evidence type="ECO:0000256" key="8">
    <source>
        <dbReference type="ARBA" id="ARBA00022982"/>
    </source>
</evidence>
<evidence type="ECO:0000313" key="16">
    <source>
        <dbReference type="Proteomes" id="UP001569428"/>
    </source>
</evidence>
<evidence type="ECO:0000256" key="9">
    <source>
        <dbReference type="ARBA" id="ARBA00022989"/>
    </source>
</evidence>
<feature type="domain" description="Cytochrome b561 bacterial/Ni-hydrogenase" evidence="14">
    <location>
        <begin position="9"/>
        <end position="179"/>
    </location>
</feature>
<reference evidence="15 16" key="1">
    <citation type="submission" date="2024-08" db="EMBL/GenBank/DDBJ databases">
        <authorList>
            <person name="Ishaq N."/>
        </authorList>
    </citation>
    <scope>NUCLEOTIDE SEQUENCE [LARGE SCALE GENOMIC DNA]</scope>
    <source>
        <strain evidence="15 16">DSM 18651</strain>
    </source>
</reference>
<feature type="transmembrane region" description="Helical" evidence="13">
    <location>
        <begin position="12"/>
        <end position="35"/>
    </location>
</feature>
<dbReference type="Proteomes" id="UP001569428">
    <property type="component" value="Unassembled WGS sequence"/>
</dbReference>
<protein>
    <submittedName>
        <fullName evidence="15">Cytochrome b</fullName>
    </submittedName>
</protein>
<dbReference type="Pfam" id="PF01292">
    <property type="entry name" value="Ni_hydr_CYTB"/>
    <property type="match status" value="1"/>
</dbReference>
<evidence type="ECO:0000256" key="2">
    <source>
        <dbReference type="ARBA" id="ARBA00004651"/>
    </source>
</evidence>
<keyword evidence="7" id="KW-0479">Metal-binding</keyword>
<dbReference type="InterPro" id="IPR052168">
    <property type="entry name" value="Cytochrome_b561_oxidase"/>
</dbReference>
<dbReference type="InterPro" id="IPR011577">
    <property type="entry name" value="Cyt_b561_bac/Ni-Hgenase"/>
</dbReference>
<evidence type="ECO:0000256" key="11">
    <source>
        <dbReference type="ARBA" id="ARBA00023136"/>
    </source>
</evidence>